<protein>
    <recommendedName>
        <fullName evidence="1">DUF4806 domain-containing protein</fullName>
    </recommendedName>
</protein>
<feature type="domain" description="DUF4806" evidence="1">
    <location>
        <begin position="22"/>
        <end position="104"/>
    </location>
</feature>
<feature type="non-terminal residue" evidence="2">
    <location>
        <position position="154"/>
    </location>
</feature>
<dbReference type="EMBL" id="LRGB01026643">
    <property type="protein sequence ID" value="KZR95945.1"/>
    <property type="molecule type" value="Genomic_DNA"/>
</dbReference>
<name>A0A164DMR9_9CRUS</name>
<evidence type="ECO:0000259" key="1">
    <source>
        <dbReference type="Pfam" id="PF16064"/>
    </source>
</evidence>
<dbReference type="OrthoDB" id="6364070at2759"/>
<organism evidence="2 3">
    <name type="scientific">Daphnia magna</name>
    <dbReference type="NCBI Taxonomy" id="35525"/>
    <lineage>
        <taxon>Eukaryota</taxon>
        <taxon>Metazoa</taxon>
        <taxon>Ecdysozoa</taxon>
        <taxon>Arthropoda</taxon>
        <taxon>Crustacea</taxon>
        <taxon>Branchiopoda</taxon>
        <taxon>Diplostraca</taxon>
        <taxon>Cladocera</taxon>
        <taxon>Anomopoda</taxon>
        <taxon>Daphniidae</taxon>
        <taxon>Daphnia</taxon>
    </lineage>
</organism>
<gene>
    <name evidence="2" type="ORF">APZ42_009991</name>
</gene>
<sequence>ESKMESHRQPVAETLANPEFLLEPLQEMEEIQALEESLRDPDLYFQLVGMIRSLGGASIRDALKRAWYRVFSIKVMASVNWEGKIKKGSLQKQGLKQSIVTKAVFDGVRTTSRKSNNFELETETKKIMKGMPEKYRKRCATEKLISNECETDST</sequence>
<dbReference type="Pfam" id="PF16064">
    <property type="entry name" value="DUF4806"/>
    <property type="match status" value="1"/>
</dbReference>
<reference evidence="2 3" key="1">
    <citation type="submission" date="2016-03" db="EMBL/GenBank/DDBJ databases">
        <title>EvidentialGene: Evidence-directed Construction of Genes on Genomes.</title>
        <authorList>
            <person name="Gilbert D.G."/>
            <person name="Choi J.-H."/>
            <person name="Mockaitis K."/>
            <person name="Colbourne J."/>
            <person name="Pfrender M."/>
        </authorList>
    </citation>
    <scope>NUCLEOTIDE SEQUENCE [LARGE SCALE GENOMIC DNA]</scope>
    <source>
        <strain evidence="2 3">Xinb3</strain>
        <tissue evidence="2">Complete organism</tissue>
    </source>
</reference>
<dbReference type="PANTHER" id="PTHR34153">
    <property type="entry name" value="SI:CH211-262H13.3-RELATED-RELATED"/>
    <property type="match status" value="1"/>
</dbReference>
<dbReference type="PANTHER" id="PTHR34153:SF2">
    <property type="entry name" value="SI:CH211-262H13.3-RELATED"/>
    <property type="match status" value="1"/>
</dbReference>
<dbReference type="Proteomes" id="UP000076858">
    <property type="component" value="Unassembled WGS sequence"/>
</dbReference>
<feature type="non-terminal residue" evidence="2">
    <location>
        <position position="1"/>
    </location>
</feature>
<accession>A0A164DMR9</accession>
<dbReference type="AlphaFoldDB" id="A0A164DMR9"/>
<keyword evidence="3" id="KW-1185">Reference proteome</keyword>
<evidence type="ECO:0000313" key="3">
    <source>
        <dbReference type="Proteomes" id="UP000076858"/>
    </source>
</evidence>
<dbReference type="InterPro" id="IPR032071">
    <property type="entry name" value="DUF4806"/>
</dbReference>
<comment type="caution">
    <text evidence="2">The sequence shown here is derived from an EMBL/GenBank/DDBJ whole genome shotgun (WGS) entry which is preliminary data.</text>
</comment>
<proteinExistence type="predicted"/>
<evidence type="ECO:0000313" key="2">
    <source>
        <dbReference type="EMBL" id="KZR95945.1"/>
    </source>
</evidence>